<organism evidence="2 3">
    <name type="scientific">Enhygromyxa salina</name>
    <dbReference type="NCBI Taxonomy" id="215803"/>
    <lineage>
        <taxon>Bacteria</taxon>
        <taxon>Pseudomonadati</taxon>
        <taxon>Myxococcota</taxon>
        <taxon>Polyangia</taxon>
        <taxon>Nannocystales</taxon>
        <taxon>Nannocystaceae</taxon>
        <taxon>Enhygromyxa</taxon>
    </lineage>
</organism>
<proteinExistence type="predicted"/>
<dbReference type="EMBL" id="JMCC02000044">
    <property type="protein sequence ID" value="KIG15989.1"/>
    <property type="molecule type" value="Genomic_DNA"/>
</dbReference>
<protein>
    <submittedName>
        <fullName evidence="2">Uncharacterized protein</fullName>
    </submittedName>
</protein>
<dbReference type="AlphaFoldDB" id="A0A0C1ZE87"/>
<feature type="region of interest" description="Disordered" evidence="1">
    <location>
        <begin position="363"/>
        <end position="382"/>
    </location>
</feature>
<reference evidence="2 3" key="1">
    <citation type="submission" date="2014-12" db="EMBL/GenBank/DDBJ databases">
        <title>Genome assembly of Enhygromyxa salina DSM 15201.</title>
        <authorList>
            <person name="Sharma G."/>
            <person name="Subramanian S."/>
        </authorList>
    </citation>
    <scope>NUCLEOTIDE SEQUENCE [LARGE SCALE GENOMIC DNA]</scope>
    <source>
        <strain evidence="2 3">DSM 15201</strain>
    </source>
</reference>
<name>A0A0C1ZE87_9BACT</name>
<evidence type="ECO:0000313" key="2">
    <source>
        <dbReference type="EMBL" id="KIG15989.1"/>
    </source>
</evidence>
<evidence type="ECO:0000256" key="1">
    <source>
        <dbReference type="SAM" id="MobiDB-lite"/>
    </source>
</evidence>
<sequence>MIPVSRGAGLVIVWLACSLGCGDKVDAGSTSAAAPIEAPAQPDPAQPGDDASDPDPVAPVPDCAALQQRAARSNPDVGLLPVLCPGLRLDHSQLRRVLLEVGSAAEAAAMVAALDHDAELQGLARLAMLDHSSQPLPSELPDPATALLTPIDDRILAAVELAHALLREPELDELRRTMAHALLARVYLQALASLGLRAGRPLPPFARLLAGPALLHGRSFCRFYWQRRVAGLERTFADTEVELLALLIDLENTPHAGDPALLAIERQRTRAYLESSGPTGRIAARARQRSDAPALGTDLLLPLVHELDRLFDHGFIELALDRAMQRGSATGGYGLDPLAAVVTEDLRARDLREYERRLARRLERARRTTPSSRHGASSRALEPELPVEWPNAARVAEEAHAWLKIAHGRGPDFARSHARARAVKALRWRPDAIHELLGANDDVVRSHHDLLFALLDAVDDGALARLRPRVAAPWPEGSSQTAQDTRTRRRFALATRDALLHPR</sequence>
<comment type="caution">
    <text evidence="2">The sequence shown here is derived from an EMBL/GenBank/DDBJ whole genome shotgun (WGS) entry which is preliminary data.</text>
</comment>
<dbReference type="RefSeq" id="WP_052550548.1">
    <property type="nucleotide sequence ID" value="NZ_JMCC02000044.1"/>
</dbReference>
<evidence type="ECO:0000313" key="3">
    <source>
        <dbReference type="Proteomes" id="UP000031599"/>
    </source>
</evidence>
<feature type="region of interest" description="Disordered" evidence="1">
    <location>
        <begin position="35"/>
        <end position="60"/>
    </location>
</feature>
<gene>
    <name evidence="2" type="ORF">DB30_05043</name>
</gene>
<dbReference type="Proteomes" id="UP000031599">
    <property type="component" value="Unassembled WGS sequence"/>
</dbReference>
<dbReference type="PROSITE" id="PS51257">
    <property type="entry name" value="PROKAR_LIPOPROTEIN"/>
    <property type="match status" value="1"/>
</dbReference>
<accession>A0A0C1ZE87</accession>